<evidence type="ECO:0000256" key="3">
    <source>
        <dbReference type="ARBA" id="ARBA00023027"/>
    </source>
</evidence>
<dbReference type="InterPro" id="IPR002204">
    <property type="entry name" value="3-OH-isobutyrate_DH-rel_CS"/>
</dbReference>
<keyword evidence="9" id="KW-1185">Reference proteome</keyword>
<dbReference type="GO" id="GO:0050661">
    <property type="term" value="F:NADP binding"/>
    <property type="evidence" value="ECO:0007669"/>
    <property type="project" value="InterPro"/>
</dbReference>
<evidence type="ECO:0000313" key="9">
    <source>
        <dbReference type="Proteomes" id="UP000198221"/>
    </source>
</evidence>
<feature type="domain" description="3-hydroxyisobutyrate dehydrogenase-like NAD-binding" evidence="7">
    <location>
        <begin position="212"/>
        <end position="323"/>
    </location>
</feature>
<evidence type="ECO:0000256" key="4">
    <source>
        <dbReference type="PIRSR" id="PIRSR000103-1"/>
    </source>
</evidence>
<dbReference type="AlphaFoldDB" id="A0A1C5ILS4"/>
<evidence type="ECO:0000256" key="5">
    <source>
        <dbReference type="SAM" id="MobiDB-lite"/>
    </source>
</evidence>
<dbReference type="InterPro" id="IPR008927">
    <property type="entry name" value="6-PGluconate_DH-like_C_sf"/>
</dbReference>
<dbReference type="GO" id="GO:0016054">
    <property type="term" value="P:organic acid catabolic process"/>
    <property type="evidence" value="ECO:0007669"/>
    <property type="project" value="UniProtKB-ARBA"/>
</dbReference>
<dbReference type="PIRSF" id="PIRSF000103">
    <property type="entry name" value="HIBADH"/>
    <property type="match status" value="1"/>
</dbReference>
<dbReference type="Pfam" id="PF14833">
    <property type="entry name" value="NAD_binding_11"/>
    <property type="match status" value="1"/>
</dbReference>
<dbReference type="GO" id="GO:0016491">
    <property type="term" value="F:oxidoreductase activity"/>
    <property type="evidence" value="ECO:0007669"/>
    <property type="project" value="UniProtKB-KW"/>
</dbReference>
<evidence type="ECO:0000259" key="6">
    <source>
        <dbReference type="Pfam" id="PF03446"/>
    </source>
</evidence>
<evidence type="ECO:0000313" key="8">
    <source>
        <dbReference type="EMBL" id="SCG59298.1"/>
    </source>
</evidence>
<sequence length="332" mass="34062">MSDRTRSPSVRGASLSRADAAGGGAQCRARPAIVRLTADMGSESGRLRVAFLGLGRMGAPMARHVLKAGPDLTVWNRTRGRTDALAADGATVAPTPAAAARGRDVVVLMLADPEAVEQVLLGPDGVASGADPDTLVVDGSTIGPDASRRMATRLREHRLRYVDAPVYGSVGPATEGTLGVLAGGEKADVAAARPLLELWGDPGKVRHVGRVGAGSAAKLVRNLTLGLALAGIGDALRLAATLDLPPDVVDELIAAGPLGAAFPPVRRILASGPPETAGFTVDMLTKDLRLCLAAEPRLPLVDAAREVGEAAHATGHGQDDSRALPLRMRDAS</sequence>
<evidence type="ECO:0000256" key="2">
    <source>
        <dbReference type="ARBA" id="ARBA00023002"/>
    </source>
</evidence>
<gene>
    <name evidence="8" type="ORF">GA0070613_3077</name>
</gene>
<dbReference type="InterPro" id="IPR013328">
    <property type="entry name" value="6PGD_dom2"/>
</dbReference>
<dbReference type="Pfam" id="PF03446">
    <property type="entry name" value="NAD_binding_2"/>
    <property type="match status" value="1"/>
</dbReference>
<dbReference type="PANTHER" id="PTHR43060">
    <property type="entry name" value="3-HYDROXYISOBUTYRATE DEHYDROGENASE-LIKE 1, MITOCHONDRIAL-RELATED"/>
    <property type="match status" value="1"/>
</dbReference>
<evidence type="ECO:0000259" key="7">
    <source>
        <dbReference type="Pfam" id="PF14833"/>
    </source>
</evidence>
<comment type="similarity">
    <text evidence="1">Belongs to the HIBADH-related family.</text>
</comment>
<dbReference type="EMBL" id="LT607754">
    <property type="protein sequence ID" value="SCG59298.1"/>
    <property type="molecule type" value="Genomic_DNA"/>
</dbReference>
<dbReference type="InterPro" id="IPR036291">
    <property type="entry name" value="NAD(P)-bd_dom_sf"/>
</dbReference>
<dbReference type="GO" id="GO:0051287">
    <property type="term" value="F:NAD binding"/>
    <property type="evidence" value="ECO:0007669"/>
    <property type="project" value="InterPro"/>
</dbReference>
<reference evidence="9" key="1">
    <citation type="submission" date="2016-06" db="EMBL/GenBank/DDBJ databases">
        <authorList>
            <person name="Varghese N."/>
            <person name="Submissions Spin"/>
        </authorList>
    </citation>
    <scope>NUCLEOTIDE SEQUENCE [LARGE SCALE GENOMIC DNA]</scope>
    <source>
        <strain evidence="9">DSM 43819</strain>
    </source>
</reference>
<dbReference type="Gene3D" id="3.40.50.720">
    <property type="entry name" value="NAD(P)-binding Rossmann-like Domain"/>
    <property type="match status" value="1"/>
</dbReference>
<dbReference type="InterPro" id="IPR015815">
    <property type="entry name" value="HIBADH-related"/>
</dbReference>
<dbReference type="SUPFAM" id="SSF51735">
    <property type="entry name" value="NAD(P)-binding Rossmann-fold domains"/>
    <property type="match status" value="1"/>
</dbReference>
<dbReference type="Proteomes" id="UP000198221">
    <property type="component" value="Chromosome I"/>
</dbReference>
<feature type="region of interest" description="Disordered" evidence="5">
    <location>
        <begin position="309"/>
        <end position="332"/>
    </location>
</feature>
<dbReference type="InterPro" id="IPR029154">
    <property type="entry name" value="HIBADH-like_NADP-bd"/>
</dbReference>
<keyword evidence="3" id="KW-0520">NAD</keyword>
<dbReference type="Gene3D" id="1.10.1040.10">
    <property type="entry name" value="N-(1-d-carboxylethyl)-l-norvaline Dehydrogenase, domain 2"/>
    <property type="match status" value="1"/>
</dbReference>
<organism evidence="8 9">
    <name type="scientific">Micromonospora inositola</name>
    <dbReference type="NCBI Taxonomy" id="47865"/>
    <lineage>
        <taxon>Bacteria</taxon>
        <taxon>Bacillati</taxon>
        <taxon>Actinomycetota</taxon>
        <taxon>Actinomycetes</taxon>
        <taxon>Micromonosporales</taxon>
        <taxon>Micromonosporaceae</taxon>
        <taxon>Micromonospora</taxon>
    </lineage>
</organism>
<feature type="active site" evidence="4">
    <location>
        <position position="218"/>
    </location>
</feature>
<accession>A0A1C5ILS4</accession>
<protein>
    <submittedName>
        <fullName evidence="8">3-hydroxyisobutyrate dehydrogenase</fullName>
    </submittedName>
</protein>
<dbReference type="PROSITE" id="PS00895">
    <property type="entry name" value="3_HYDROXYISOBUT_DH"/>
    <property type="match status" value="1"/>
</dbReference>
<dbReference type="PANTHER" id="PTHR43060:SF15">
    <property type="entry name" value="3-HYDROXYISOBUTYRATE DEHYDROGENASE-LIKE 1, MITOCHONDRIAL-RELATED"/>
    <property type="match status" value="1"/>
</dbReference>
<keyword evidence="2" id="KW-0560">Oxidoreductase</keyword>
<evidence type="ECO:0000256" key="1">
    <source>
        <dbReference type="ARBA" id="ARBA00009080"/>
    </source>
</evidence>
<feature type="region of interest" description="Disordered" evidence="5">
    <location>
        <begin position="1"/>
        <end position="22"/>
    </location>
</feature>
<feature type="domain" description="6-phosphogluconate dehydrogenase NADP-binding" evidence="6">
    <location>
        <begin position="48"/>
        <end position="205"/>
    </location>
</feature>
<feature type="compositionally biased region" description="Basic and acidic residues" evidence="5">
    <location>
        <begin position="317"/>
        <end position="332"/>
    </location>
</feature>
<name>A0A1C5ILS4_9ACTN</name>
<dbReference type="SUPFAM" id="SSF48179">
    <property type="entry name" value="6-phosphogluconate dehydrogenase C-terminal domain-like"/>
    <property type="match status" value="1"/>
</dbReference>
<dbReference type="InterPro" id="IPR006115">
    <property type="entry name" value="6PGDH_NADP-bd"/>
</dbReference>
<proteinExistence type="inferred from homology"/>